<dbReference type="GO" id="GO:0008685">
    <property type="term" value="F:2-C-methyl-D-erythritol 2,4-cyclodiphosphate synthase activity"/>
    <property type="evidence" value="ECO:0007669"/>
    <property type="project" value="UniProtKB-UniRule"/>
</dbReference>
<keyword evidence="1" id="KW-0479">Metal-binding</keyword>
<evidence type="ECO:0000259" key="3">
    <source>
        <dbReference type="Pfam" id="PF02542"/>
    </source>
</evidence>
<feature type="binding site" evidence="1">
    <location>
        <begin position="62"/>
        <end position="66"/>
    </location>
    <ligand>
        <name>4-CDP-2-C-methyl-D-erythritol 2-phosphate</name>
        <dbReference type="ChEBI" id="CHEBI:57919"/>
    </ligand>
</feature>
<dbReference type="HAMAP" id="MF_00107">
    <property type="entry name" value="IspF"/>
    <property type="match status" value="1"/>
</dbReference>
<comment type="catalytic activity">
    <reaction evidence="1 2">
        <text>4-CDP-2-C-methyl-D-erythritol 2-phosphate = 2-C-methyl-D-erythritol 2,4-cyclic diphosphate + CMP</text>
        <dbReference type="Rhea" id="RHEA:23864"/>
        <dbReference type="ChEBI" id="CHEBI:57919"/>
        <dbReference type="ChEBI" id="CHEBI:58483"/>
        <dbReference type="ChEBI" id="CHEBI:60377"/>
        <dbReference type="EC" id="4.6.1.12"/>
    </reaction>
</comment>
<evidence type="ECO:0000313" key="4">
    <source>
        <dbReference type="EMBL" id="HIT17818.1"/>
    </source>
</evidence>
<dbReference type="InterPro" id="IPR036571">
    <property type="entry name" value="MECDP_synthase_sf"/>
</dbReference>
<comment type="caution">
    <text evidence="1">Lacks conserved residue(s) required for the propagation of feature annotation.</text>
</comment>
<reference evidence="4" key="2">
    <citation type="journal article" date="2021" name="PeerJ">
        <title>Extensive microbial diversity within the chicken gut microbiome revealed by metagenomics and culture.</title>
        <authorList>
            <person name="Gilroy R."/>
            <person name="Ravi A."/>
            <person name="Getino M."/>
            <person name="Pursley I."/>
            <person name="Horton D.L."/>
            <person name="Alikhan N.F."/>
            <person name="Baker D."/>
            <person name="Gharbi K."/>
            <person name="Hall N."/>
            <person name="Watson M."/>
            <person name="Adriaenssens E.M."/>
            <person name="Foster-Nyarko E."/>
            <person name="Jarju S."/>
            <person name="Secka A."/>
            <person name="Antonio M."/>
            <person name="Oren A."/>
            <person name="Chaudhuri R.R."/>
            <person name="La Ragione R."/>
            <person name="Hildebrand F."/>
            <person name="Pallen M.J."/>
        </authorList>
    </citation>
    <scope>NUCLEOTIDE SEQUENCE</scope>
    <source>
        <strain evidence="4">14508</strain>
    </source>
</reference>
<feature type="binding site" evidence="1">
    <location>
        <position position="11"/>
    </location>
    <ligand>
        <name>a divalent metal cation</name>
        <dbReference type="ChEBI" id="CHEBI:60240"/>
    </ligand>
</feature>
<evidence type="ECO:0000313" key="5">
    <source>
        <dbReference type="Proteomes" id="UP000886893"/>
    </source>
</evidence>
<dbReference type="Proteomes" id="UP000886893">
    <property type="component" value="Unassembled WGS sequence"/>
</dbReference>
<comment type="subunit">
    <text evidence="1">Homotrimer.</text>
</comment>
<dbReference type="Pfam" id="PF02542">
    <property type="entry name" value="YgbB"/>
    <property type="match status" value="1"/>
</dbReference>
<comment type="cofactor">
    <cofactor evidence="1">
        <name>a divalent metal cation</name>
        <dbReference type="ChEBI" id="CHEBI:60240"/>
    </cofactor>
    <text evidence="1">Binds 1 divalent metal cation per subunit.</text>
</comment>
<feature type="domain" description="2-C-methyl-D-erythritol 2,4-cyclodiphosphate synthase" evidence="3">
    <location>
        <begin position="3"/>
        <end position="155"/>
    </location>
</feature>
<dbReference type="InterPro" id="IPR003526">
    <property type="entry name" value="MECDP_synthase"/>
</dbReference>
<dbReference type="PANTHER" id="PTHR43181:SF1">
    <property type="entry name" value="2-C-METHYL-D-ERYTHRITOL 2,4-CYCLODIPHOSPHATE SYNTHASE, CHLOROPLASTIC"/>
    <property type="match status" value="1"/>
</dbReference>
<dbReference type="SUPFAM" id="SSF69765">
    <property type="entry name" value="IpsF-like"/>
    <property type="match status" value="1"/>
</dbReference>
<keyword evidence="1 2" id="KW-0414">Isoprene biosynthesis</keyword>
<keyword evidence="1 2" id="KW-0456">Lyase</keyword>
<comment type="similarity">
    <text evidence="1 2">Belongs to the IspF family.</text>
</comment>
<proteinExistence type="inferred from homology"/>
<accession>A0A9D1GAE5</accession>
<sequence>MYRIGKSTDIHQLVANRPLVIGGVKIPSPLGLQGHSDADILCHAIAEAILGALNLKDLGTHFSDQDEKNKNRCSLTILQEVVIMMEKKNYEINNVDSLILIEKPKMAPYIEQMQQNIATILHTSIDNINIKATCGEGLGFIGKQQGAVAEAIVLLRKKD</sequence>
<feature type="binding site" evidence="1">
    <location>
        <position position="140"/>
    </location>
    <ligand>
        <name>4-CDP-2-C-methyl-D-erythritol 2-phosphate</name>
        <dbReference type="ChEBI" id="CHEBI:57919"/>
    </ligand>
</feature>
<dbReference type="GO" id="GO:0016114">
    <property type="term" value="P:terpenoid biosynthetic process"/>
    <property type="evidence" value="ECO:0007669"/>
    <property type="project" value="InterPro"/>
</dbReference>
<comment type="function">
    <text evidence="1">Involved in the biosynthesis of isopentenyl diphosphate (IPP) and dimethylallyl diphosphate (DMAPP), two major building blocks of isoprenoid compounds. Catalyzes the conversion of 4-diphosphocytidyl-2-C-methyl-D-erythritol 2-phosphate (CDP-ME2P) to 2-C-methyl-D-erythritol 2,4-cyclodiphosphate (ME-CPP) with a corresponding release of cytidine 5-monophosphate (CMP).</text>
</comment>
<dbReference type="CDD" id="cd00554">
    <property type="entry name" value="MECDP_synthase"/>
    <property type="match status" value="1"/>
</dbReference>
<feature type="binding site" evidence="1">
    <location>
        <begin position="35"/>
        <end position="36"/>
    </location>
    <ligand>
        <name>4-CDP-2-C-methyl-D-erythritol 2-phosphate</name>
        <dbReference type="ChEBI" id="CHEBI:57919"/>
    </ligand>
</feature>
<dbReference type="Gene3D" id="3.30.1330.50">
    <property type="entry name" value="2-C-methyl-D-erythritol 2,4-cyclodiphosphate synthase"/>
    <property type="match status" value="1"/>
</dbReference>
<feature type="binding site" evidence="1">
    <location>
        <begin position="9"/>
        <end position="11"/>
    </location>
    <ligand>
        <name>4-CDP-2-C-methyl-D-erythritol 2-phosphate</name>
        <dbReference type="ChEBI" id="CHEBI:57919"/>
    </ligand>
</feature>
<dbReference type="PANTHER" id="PTHR43181">
    <property type="entry name" value="2-C-METHYL-D-ERYTHRITOL 2,4-CYCLODIPHOSPHATE SYNTHASE, CHLOROPLASTIC"/>
    <property type="match status" value="1"/>
</dbReference>
<gene>
    <name evidence="1" type="primary">ispF</name>
    <name evidence="4" type="ORF">IAD04_05550</name>
</gene>
<reference evidence="4" key="1">
    <citation type="submission" date="2020-10" db="EMBL/GenBank/DDBJ databases">
        <authorList>
            <person name="Gilroy R."/>
        </authorList>
    </citation>
    <scope>NUCLEOTIDE SEQUENCE</scope>
    <source>
        <strain evidence="4">14508</strain>
    </source>
</reference>
<feature type="binding site" evidence="1">
    <location>
        <begin position="101"/>
        <end position="107"/>
    </location>
    <ligand>
        <name>4-CDP-2-C-methyl-D-erythritol 2-phosphate</name>
        <dbReference type="ChEBI" id="CHEBI:57919"/>
    </ligand>
</feature>
<feature type="binding site" evidence="1">
    <location>
        <begin position="57"/>
        <end position="59"/>
    </location>
    <ligand>
        <name>4-CDP-2-C-methyl-D-erythritol 2-phosphate</name>
        <dbReference type="ChEBI" id="CHEBI:57919"/>
    </ligand>
</feature>
<dbReference type="NCBIfam" id="TIGR00151">
    <property type="entry name" value="ispF"/>
    <property type="match status" value="1"/>
</dbReference>
<feature type="binding site" evidence="1">
    <location>
        <position position="9"/>
    </location>
    <ligand>
        <name>a divalent metal cation</name>
        <dbReference type="ChEBI" id="CHEBI:60240"/>
    </ligand>
</feature>
<dbReference type="GO" id="GO:0046872">
    <property type="term" value="F:metal ion binding"/>
    <property type="evidence" value="ECO:0007669"/>
    <property type="project" value="UniProtKB-KW"/>
</dbReference>
<feature type="binding site" evidence="1">
    <location>
        <position position="43"/>
    </location>
    <ligand>
        <name>a divalent metal cation</name>
        <dbReference type="ChEBI" id="CHEBI:60240"/>
    </ligand>
</feature>
<dbReference type="EMBL" id="DVKI01000175">
    <property type="protein sequence ID" value="HIT17818.1"/>
    <property type="molecule type" value="Genomic_DNA"/>
</dbReference>
<comment type="caution">
    <text evidence="4">The sequence shown here is derived from an EMBL/GenBank/DDBJ whole genome shotgun (WGS) entry which is preliminary data.</text>
</comment>
<name>A0A9D1GAE5_9FIRM</name>
<feature type="site" description="Transition state stabilizer" evidence="1">
    <location>
        <position position="35"/>
    </location>
</feature>
<evidence type="ECO:0000256" key="2">
    <source>
        <dbReference type="RuleBase" id="RU004395"/>
    </source>
</evidence>
<feature type="binding site" evidence="1">
    <location>
        <position position="143"/>
    </location>
    <ligand>
        <name>4-CDP-2-C-methyl-D-erythritol 2-phosphate</name>
        <dbReference type="ChEBI" id="CHEBI:57919"/>
    </ligand>
</feature>
<protein>
    <recommendedName>
        <fullName evidence="1 2">2-C-methyl-D-erythritol 2,4-cyclodiphosphate synthase</fullName>
        <shortName evidence="1">MECDP-synthase</shortName>
        <shortName evidence="1">MECPP-synthase</shortName>
        <shortName evidence="1">MECPS</shortName>
        <ecNumber evidence="1 2">4.6.1.12</ecNumber>
    </recommendedName>
</protein>
<organism evidence="4 5">
    <name type="scientific">Candidatus Caccosoma faecigallinarum</name>
    <dbReference type="NCBI Taxonomy" id="2840720"/>
    <lineage>
        <taxon>Bacteria</taxon>
        <taxon>Bacillati</taxon>
        <taxon>Bacillota</taxon>
        <taxon>Bacillota incertae sedis</taxon>
        <taxon>Candidatus Caccosoma</taxon>
    </lineage>
</organism>
<evidence type="ECO:0000256" key="1">
    <source>
        <dbReference type="HAMAP-Rule" id="MF_00107"/>
    </source>
</evidence>
<dbReference type="EC" id="4.6.1.12" evidence="1 2"/>
<dbReference type="GO" id="GO:0019288">
    <property type="term" value="P:isopentenyl diphosphate biosynthetic process, methylerythritol 4-phosphate pathway"/>
    <property type="evidence" value="ECO:0007669"/>
    <property type="project" value="UniProtKB-UniRule"/>
</dbReference>
<dbReference type="AlphaFoldDB" id="A0A9D1GAE5"/>
<comment type="pathway">
    <text evidence="1">Isoprenoid biosynthesis; isopentenyl diphosphate biosynthesis via DXP pathway; isopentenyl diphosphate from 1-deoxy-D-xylulose 5-phosphate: step 4/6.</text>
</comment>